<proteinExistence type="predicted"/>
<protein>
    <submittedName>
        <fullName evidence="1">Uncharacterized protein</fullName>
    </submittedName>
</protein>
<evidence type="ECO:0000313" key="2">
    <source>
        <dbReference type="Proteomes" id="UP000629468"/>
    </source>
</evidence>
<dbReference type="EMBL" id="JABXXO010000009">
    <property type="protein sequence ID" value="KAF7771070.1"/>
    <property type="molecule type" value="Genomic_DNA"/>
</dbReference>
<gene>
    <name evidence="1" type="ORF">Agabi119p4_7044</name>
</gene>
<reference evidence="1 2" key="1">
    <citation type="journal article" name="Sci. Rep.">
        <title>Telomere-to-telomere assembled and centromere annotated genomes of the two main subspecies of the button mushroom Agaricus bisporus reveal especially polymorphic chromosome ends.</title>
        <authorList>
            <person name="Sonnenberg A.S.M."/>
            <person name="Sedaghat-Telgerd N."/>
            <person name="Lavrijssen B."/>
            <person name="Ohm R.A."/>
            <person name="Hendrickx P.M."/>
            <person name="Scholtmeijer K."/>
            <person name="Baars J.J.P."/>
            <person name="van Peer A."/>
        </authorList>
    </citation>
    <scope>NUCLEOTIDE SEQUENCE [LARGE SCALE GENOMIC DNA]</scope>
    <source>
        <strain evidence="1 2">H119_p4</strain>
    </source>
</reference>
<evidence type="ECO:0000313" key="1">
    <source>
        <dbReference type="EMBL" id="KAF7771070.1"/>
    </source>
</evidence>
<comment type="caution">
    <text evidence="1">The sequence shown here is derived from an EMBL/GenBank/DDBJ whole genome shotgun (WGS) entry which is preliminary data.</text>
</comment>
<name>A0A8H7F0P1_AGABI</name>
<sequence>MASQQPLVCTSLHLPPDSQPFLRIHEIYLHVFLPNLDALRLALEADHAIMPGATEIFAETRKVLRQELLNAAWPLHFGQEVAERYSRVLEALSERNPTHDPLYKFYLSATGAAYHSEEAQKAMSVFRDEFASAVSRVGATLDANYKMGSKSPLTSPKNMKSILEILNATDECNVLFRQCRGQFASLATRTRDKNSFDINSPSEEEIQVIGEKWQTFYYNVRGLWFYAFKIANRIQYPTMRRDELFNASEECKSRQKSPSWRTLSRRQDKREFVRSTNVLRLPTDPETIFATAALRTNAIGPLNPTEGQVASGITEFPDATPPNVPPAPKIPFWQRIF</sequence>
<dbReference type="Proteomes" id="UP000629468">
    <property type="component" value="Unassembled WGS sequence"/>
</dbReference>
<organism evidence="1 2">
    <name type="scientific">Agaricus bisporus var. burnettii</name>
    <dbReference type="NCBI Taxonomy" id="192524"/>
    <lineage>
        <taxon>Eukaryota</taxon>
        <taxon>Fungi</taxon>
        <taxon>Dikarya</taxon>
        <taxon>Basidiomycota</taxon>
        <taxon>Agaricomycotina</taxon>
        <taxon>Agaricomycetes</taxon>
        <taxon>Agaricomycetidae</taxon>
        <taxon>Agaricales</taxon>
        <taxon>Agaricineae</taxon>
        <taxon>Agaricaceae</taxon>
        <taxon>Agaricus</taxon>
    </lineage>
</organism>
<dbReference type="AlphaFoldDB" id="A0A8H7F0P1"/>
<accession>A0A8H7F0P1</accession>